<keyword evidence="3" id="KW-0378">Hydrolase</keyword>
<evidence type="ECO:0000256" key="4">
    <source>
        <dbReference type="SAM" id="SignalP"/>
    </source>
</evidence>
<feature type="signal peptide" evidence="4">
    <location>
        <begin position="1"/>
        <end position="30"/>
    </location>
</feature>
<evidence type="ECO:0000313" key="6">
    <source>
        <dbReference type="EMBL" id="CRH07937.1"/>
    </source>
</evidence>
<dbReference type="GO" id="GO:0016787">
    <property type="term" value="F:hydrolase activity"/>
    <property type="evidence" value="ECO:0007669"/>
    <property type="project" value="UniProtKB-KW"/>
</dbReference>
<dbReference type="SMART" id="SM00318">
    <property type="entry name" value="SNc"/>
    <property type="match status" value="1"/>
</dbReference>
<proteinExistence type="predicted"/>
<evidence type="ECO:0000256" key="2">
    <source>
        <dbReference type="ARBA" id="ARBA00022759"/>
    </source>
</evidence>
<name>A0A1S7LPF4_MAGMO</name>
<dbReference type="InterPro" id="IPR016071">
    <property type="entry name" value="Staphylococal_nuclease_OB-fold"/>
</dbReference>
<dbReference type="PANTHER" id="PTHR12302">
    <property type="entry name" value="EBNA2 BINDING PROTEIN P100"/>
    <property type="match status" value="1"/>
</dbReference>
<dbReference type="Gene3D" id="2.40.50.90">
    <property type="match status" value="1"/>
</dbReference>
<reference evidence="6" key="1">
    <citation type="submission" date="2015-04" db="EMBL/GenBank/DDBJ databases">
        <authorList>
            <person name="Syromyatnikov M.Y."/>
            <person name="Popov V.N."/>
        </authorList>
    </citation>
    <scope>NUCLEOTIDE SEQUENCE</scope>
    <source>
        <strain evidence="6">MO-1</strain>
    </source>
</reference>
<keyword evidence="4" id="KW-0732">Signal</keyword>
<evidence type="ECO:0000256" key="1">
    <source>
        <dbReference type="ARBA" id="ARBA00022722"/>
    </source>
</evidence>
<evidence type="ECO:0000259" key="5">
    <source>
        <dbReference type="PROSITE" id="PS50830"/>
    </source>
</evidence>
<dbReference type="PANTHER" id="PTHR12302:SF3">
    <property type="entry name" value="SERINE_THREONINE-PROTEIN KINASE 31"/>
    <property type="match status" value="1"/>
</dbReference>
<protein>
    <submittedName>
        <fullName evidence="6">Putative staphylococcal nuclease (SNase-like)</fullName>
    </submittedName>
</protein>
<gene>
    <name evidence="6" type="ORF">MAGMO_3808</name>
</gene>
<feature type="domain" description="TNase-like" evidence="5">
    <location>
        <begin position="34"/>
        <end position="166"/>
    </location>
</feature>
<dbReference type="GO" id="GO:0004519">
    <property type="term" value="F:endonuclease activity"/>
    <property type="evidence" value="ECO:0007669"/>
    <property type="project" value="UniProtKB-KW"/>
</dbReference>
<keyword evidence="1" id="KW-0540">Nuclease</keyword>
<feature type="chain" id="PRO_5012774650" evidence="4">
    <location>
        <begin position="31"/>
        <end position="268"/>
    </location>
</feature>
<keyword evidence="2" id="KW-0255">Endonuclease</keyword>
<dbReference type="InterPro" id="IPR035437">
    <property type="entry name" value="SNase_OB-fold_sf"/>
</dbReference>
<organism evidence="6">
    <name type="scientific">Magnetococcus massalia (strain MO-1)</name>
    <dbReference type="NCBI Taxonomy" id="451514"/>
    <lineage>
        <taxon>Bacteria</taxon>
        <taxon>Pseudomonadati</taxon>
        <taxon>Pseudomonadota</taxon>
        <taxon>Magnetococcia</taxon>
        <taxon>Magnetococcales</taxon>
        <taxon>Magnetococcaceae</taxon>
        <taxon>Magnetococcus</taxon>
    </lineage>
</organism>
<dbReference type="SUPFAM" id="SSF50199">
    <property type="entry name" value="Staphylococcal nuclease"/>
    <property type="match status" value="1"/>
</dbReference>
<dbReference type="AlphaFoldDB" id="A0A1S7LPF4"/>
<dbReference type="EMBL" id="LO017727">
    <property type="protein sequence ID" value="CRH07937.1"/>
    <property type="molecule type" value="Genomic_DNA"/>
</dbReference>
<evidence type="ECO:0000256" key="3">
    <source>
        <dbReference type="ARBA" id="ARBA00022801"/>
    </source>
</evidence>
<accession>A0A1S7LPF4</accession>
<dbReference type="PROSITE" id="PS50830">
    <property type="entry name" value="TNASE_3"/>
    <property type="match status" value="1"/>
</dbReference>
<sequence length="268" mass="30375">MIMRKKFSGISLTLLLLLLVALMASDKSQAAKRLPLKAQVGSVWDGDTFTIHGVGRIRIMGIDTPEVSGKLKAAEPFADTARDATEKLLMGGGKSIFLIKEKGGQDRDVFKRPLRYIELQDGRDVGEELLKQGLALVYVGKGFSRSARYFKAEMRARSDKLGVWSEKNPHWLVKQKAAIHHVGDFRIVQGRVKAAAKVGSWIYLNYGKDYKKDFTVSIKIRDWKKHFRKVYKDPQQLVGQRIEVRGRIGLRNGAMIRARHPDQIQKME</sequence>
<dbReference type="Pfam" id="PF00565">
    <property type="entry name" value="SNase"/>
    <property type="match status" value="1"/>
</dbReference>